<dbReference type="Proteomes" id="UP000827092">
    <property type="component" value="Unassembled WGS sequence"/>
</dbReference>
<dbReference type="EMBL" id="JAFNEN010000009">
    <property type="protein sequence ID" value="KAG8201050.1"/>
    <property type="molecule type" value="Genomic_DNA"/>
</dbReference>
<dbReference type="CDD" id="cd05402">
    <property type="entry name" value="NT_PAP_TUTase"/>
    <property type="match status" value="1"/>
</dbReference>
<evidence type="ECO:0000313" key="3">
    <source>
        <dbReference type="Proteomes" id="UP000827092"/>
    </source>
</evidence>
<dbReference type="GO" id="GO:1990817">
    <property type="term" value="F:poly(A) RNA polymerase activity"/>
    <property type="evidence" value="ECO:0007669"/>
    <property type="project" value="TreeGrafter"/>
</dbReference>
<dbReference type="AlphaFoldDB" id="A0AAV6VYC2"/>
<evidence type="ECO:0000259" key="1">
    <source>
        <dbReference type="Pfam" id="PF22600"/>
    </source>
</evidence>
<reference evidence="2 3" key="1">
    <citation type="journal article" date="2022" name="Nat. Ecol. Evol.">
        <title>A masculinizing supergene underlies an exaggerated male reproductive morph in a spider.</title>
        <authorList>
            <person name="Hendrickx F."/>
            <person name="De Corte Z."/>
            <person name="Sonet G."/>
            <person name="Van Belleghem S.M."/>
            <person name="Kostlbacher S."/>
            <person name="Vangestel C."/>
        </authorList>
    </citation>
    <scope>NUCLEOTIDE SEQUENCE [LARGE SCALE GENOMIC DNA]</scope>
    <source>
        <strain evidence="2">W744_W776</strain>
    </source>
</reference>
<dbReference type="SUPFAM" id="SSF81631">
    <property type="entry name" value="PAP/OAS1 substrate-binding domain"/>
    <property type="match status" value="1"/>
</dbReference>
<dbReference type="Pfam" id="PF22600">
    <property type="entry name" value="MTPAP-like_central"/>
    <property type="match status" value="1"/>
</dbReference>
<dbReference type="PANTHER" id="PTHR12271">
    <property type="entry name" value="POLY A POLYMERASE CID PAP -RELATED"/>
    <property type="match status" value="1"/>
</dbReference>
<accession>A0AAV6VYC2</accession>
<feature type="domain" description="Poly(A) RNA polymerase mitochondrial-like central palm" evidence="1">
    <location>
        <begin position="113"/>
        <end position="281"/>
    </location>
</feature>
<name>A0AAV6VYC2_9ARAC</name>
<dbReference type="SUPFAM" id="SSF81301">
    <property type="entry name" value="Nucleotidyltransferase"/>
    <property type="match status" value="1"/>
</dbReference>
<sequence length="933" mass="107470">MNASKCFQLIARKYYLAYRHVYFARYIYCKPLIRPLARLSPTRSLSVKPSVCVSCHVHPSISTFKHYSSEPSTAEECSTVHSSVTPLKFEELTFEPPVKHEELMAALQKCKSLSEQMETLSSVMALTPKDIENRKKFCKTLESLFKPFFNDVKIQMFGSSVNHFGFKGCDIDMTFETSGDPSQEPDEKVPYFERPDVPLVSEVLSGKVSPQEISQLPSKEQLIFMHTVLLEYYKESSEPSIFINAYVPLVRFHHDKFNLKCDLTIKNEVAYANTKLLYFYAKLDERVVPLIMTLRYWAKHVELIGKGLMFNTYTITLLVIHFLQTRNPPVLPSAESILSLSDSFNTEDMDDTSFLNLIESMPQSKNSQPIDELLREFFFYFLYFDFSRVIVPLTGNSIPRKEFIPMKHPKFILNTISIQDPLCLSHNVAELVEFKVAKKLYSEFVTICKIYQENDVPAPSSNAWGLMTILDTPDNYNAMNIDFRKTVSFTLPYVINKCIDDGLSLQSRGSVTAKLLLKLVTHVLFFECSFLEDDKVIELLQQQDRMLASRKKQLEFSAKVASPKHKKVGKKKRYLETEIEKIEKLSSEGMVEQFQKVNQENEMILCCLCKISKNVWTGRDLVVLNSENLPAELINILNVQDPLSTFNNTASLLDVITFKKLYSEFVVTCKMFQDNNIFTPSTEPWGYMAFLHKPKKYDYKKMDILKPVSFYLPILTSENTDLKTQASVTAETVLKVLEHSLLFECSHLEMKDIISTLETQDKLIEAKKRDLLSSKSLQEEYSKIRKKKQTQKNFEIDIENLSATSMVEQFEKLNTENKLILGYKCRLSKDVCKGRDLIKLNPSNTPSDILYQEHLISKEIAEQSGHSSDDKKKSYVYLLECYVPSSNPEALMLVNLRPLPEKVVGDYGYRMQCIRLGIFLKDYIPKIMENIKV</sequence>
<evidence type="ECO:0000313" key="2">
    <source>
        <dbReference type="EMBL" id="KAG8201050.1"/>
    </source>
</evidence>
<dbReference type="PANTHER" id="PTHR12271:SF127">
    <property type="entry name" value="SPECKLE TARGETED PIP5K1A-REGULATED POLY(A) POLYMERASE"/>
    <property type="match status" value="1"/>
</dbReference>
<proteinExistence type="predicted"/>
<dbReference type="Gene3D" id="3.30.460.10">
    <property type="entry name" value="Beta Polymerase, domain 2"/>
    <property type="match status" value="1"/>
</dbReference>
<dbReference type="InterPro" id="IPR054708">
    <property type="entry name" value="MTPAP-like_central"/>
</dbReference>
<keyword evidence="3" id="KW-1185">Reference proteome</keyword>
<dbReference type="InterPro" id="IPR043519">
    <property type="entry name" value="NT_sf"/>
</dbReference>
<protein>
    <recommendedName>
        <fullName evidence="1">Poly(A) RNA polymerase mitochondrial-like central palm domain-containing protein</fullName>
    </recommendedName>
</protein>
<dbReference type="GO" id="GO:0031123">
    <property type="term" value="P:RNA 3'-end processing"/>
    <property type="evidence" value="ECO:0007669"/>
    <property type="project" value="TreeGrafter"/>
</dbReference>
<dbReference type="Gene3D" id="1.10.1410.10">
    <property type="match status" value="1"/>
</dbReference>
<gene>
    <name evidence="2" type="ORF">JTE90_002725</name>
</gene>
<organism evidence="2 3">
    <name type="scientific">Oedothorax gibbosus</name>
    <dbReference type="NCBI Taxonomy" id="931172"/>
    <lineage>
        <taxon>Eukaryota</taxon>
        <taxon>Metazoa</taxon>
        <taxon>Ecdysozoa</taxon>
        <taxon>Arthropoda</taxon>
        <taxon>Chelicerata</taxon>
        <taxon>Arachnida</taxon>
        <taxon>Araneae</taxon>
        <taxon>Araneomorphae</taxon>
        <taxon>Entelegynae</taxon>
        <taxon>Araneoidea</taxon>
        <taxon>Linyphiidae</taxon>
        <taxon>Erigoninae</taxon>
        <taxon>Oedothorax</taxon>
    </lineage>
</organism>
<comment type="caution">
    <text evidence="2">The sequence shown here is derived from an EMBL/GenBank/DDBJ whole genome shotgun (WGS) entry which is preliminary data.</text>
</comment>